<accession>F5SZB9</accession>
<reference evidence="1 2" key="1">
    <citation type="journal article" date="2011" name="J. Bacteriol.">
        <title>Draft genome sequence of Methylophaga aminisulfidivorans MP T.</title>
        <authorList>
            <person name="Han G.H."/>
            <person name="Kim W."/>
            <person name="Chun J."/>
            <person name="Kim S.W."/>
        </authorList>
    </citation>
    <scope>NUCLEOTIDE SEQUENCE [LARGE SCALE GENOMIC DNA]</scope>
    <source>
        <strain evidence="2">MP(T)</strain>
    </source>
</reference>
<protein>
    <submittedName>
        <fullName evidence="1">Uncharacterized protein</fullName>
    </submittedName>
</protein>
<proteinExistence type="predicted"/>
<evidence type="ECO:0000313" key="1">
    <source>
        <dbReference type="EMBL" id="EGL54642.1"/>
    </source>
</evidence>
<dbReference type="AlphaFoldDB" id="F5SZB9"/>
<comment type="caution">
    <text evidence="1">The sequence shown here is derived from an EMBL/GenBank/DDBJ whole genome shotgun (WGS) entry which is preliminary data.</text>
</comment>
<dbReference type="STRING" id="1026882.MAMP_01461"/>
<sequence length="108" mass="12986">MAKFEEIRNQVKKIILGIDFIQESHEIKFFIKKDITELSALSSDLYAMKHPKSADSVARLFQEINEYIHNYKSLNATETMNQVYTQWQRECRQLRPNYRVIFSLRLWV</sequence>
<dbReference type="Proteomes" id="UP000003544">
    <property type="component" value="Unassembled WGS sequence"/>
</dbReference>
<keyword evidence="2" id="KW-1185">Reference proteome</keyword>
<dbReference type="EMBL" id="AFIG01000001">
    <property type="protein sequence ID" value="EGL54642.1"/>
    <property type="molecule type" value="Genomic_DNA"/>
</dbReference>
<name>F5SZB9_9GAMM</name>
<evidence type="ECO:0000313" key="2">
    <source>
        <dbReference type="Proteomes" id="UP000003544"/>
    </source>
</evidence>
<gene>
    <name evidence="1" type="ORF">MAMP_01461</name>
</gene>
<organism evidence="1 2">
    <name type="scientific">Methylophaga aminisulfidivorans MP</name>
    <dbReference type="NCBI Taxonomy" id="1026882"/>
    <lineage>
        <taxon>Bacteria</taxon>
        <taxon>Pseudomonadati</taxon>
        <taxon>Pseudomonadota</taxon>
        <taxon>Gammaproteobacteria</taxon>
        <taxon>Thiotrichales</taxon>
        <taxon>Piscirickettsiaceae</taxon>
        <taxon>Methylophaga</taxon>
    </lineage>
</organism>